<dbReference type="RefSeq" id="WP_130607024.1">
    <property type="nucleotide sequence ID" value="NZ_AP019400.1"/>
</dbReference>
<accession>A0A3T1D344</accession>
<dbReference type="EMBL" id="AP019400">
    <property type="protein sequence ID" value="BBI32471.1"/>
    <property type="molecule type" value="Genomic_DNA"/>
</dbReference>
<dbReference type="Proteomes" id="UP000289856">
    <property type="component" value="Chromosome"/>
</dbReference>
<gene>
    <name evidence="1" type="ORF">KCTCHS21_18700</name>
</gene>
<protein>
    <submittedName>
        <fullName evidence="1">Uncharacterized protein</fullName>
    </submittedName>
</protein>
<keyword evidence="2" id="KW-1185">Reference proteome</keyword>
<proteinExistence type="predicted"/>
<dbReference type="KEGG" id="cohn:KCTCHS21_18700"/>
<reference evidence="1 2" key="1">
    <citation type="submission" date="2019-01" db="EMBL/GenBank/DDBJ databases">
        <title>Complete genome sequence of Cohnella hallensis HS21 isolated from Korean fir (Abies koreana) rhizospheric soil.</title>
        <authorList>
            <person name="Jiang L."/>
            <person name="Kang S.W."/>
            <person name="Kim S."/>
            <person name="Jung J."/>
            <person name="Kim C.Y."/>
            <person name="Kim D.H."/>
            <person name="Kim S.W."/>
            <person name="Lee J."/>
        </authorList>
    </citation>
    <scope>NUCLEOTIDE SEQUENCE [LARGE SCALE GENOMIC DNA]</scope>
    <source>
        <strain evidence="1 2">HS21</strain>
    </source>
</reference>
<sequence length="77" mass="8431">MSNLSATVSIVGNSISIKSDSKLIAMPANDWVSLAERAHLAEWKLQQIKNLVGPIELNEPINEIVLKISKILPIIRG</sequence>
<evidence type="ECO:0000313" key="1">
    <source>
        <dbReference type="EMBL" id="BBI32471.1"/>
    </source>
</evidence>
<evidence type="ECO:0000313" key="2">
    <source>
        <dbReference type="Proteomes" id="UP000289856"/>
    </source>
</evidence>
<name>A0A3T1D344_9BACL</name>
<organism evidence="1 2">
    <name type="scientific">Cohnella abietis</name>
    <dbReference type="NCBI Taxonomy" id="2507935"/>
    <lineage>
        <taxon>Bacteria</taxon>
        <taxon>Bacillati</taxon>
        <taxon>Bacillota</taxon>
        <taxon>Bacilli</taxon>
        <taxon>Bacillales</taxon>
        <taxon>Paenibacillaceae</taxon>
        <taxon>Cohnella</taxon>
    </lineage>
</organism>
<dbReference type="AlphaFoldDB" id="A0A3T1D344"/>